<keyword evidence="3" id="KW-0805">Transcription regulation</keyword>
<name>A0ABU0HAF4_9HYPH</name>
<dbReference type="Gene3D" id="1.10.10.10">
    <property type="entry name" value="Winged helix-like DNA-binding domain superfamily/Winged helix DNA-binding domain"/>
    <property type="match status" value="1"/>
</dbReference>
<dbReference type="CDD" id="cd00609">
    <property type="entry name" value="AAT_like"/>
    <property type="match status" value="1"/>
</dbReference>
<accession>A0ABU0HAF4</accession>
<comment type="caution">
    <text evidence="7">The sequence shown here is derived from an EMBL/GenBank/DDBJ whole genome shotgun (WGS) entry which is preliminary data.</text>
</comment>
<dbReference type="Gene3D" id="3.40.640.10">
    <property type="entry name" value="Type I PLP-dependent aspartate aminotransferase-like (Major domain)"/>
    <property type="match status" value="1"/>
</dbReference>
<evidence type="ECO:0000256" key="2">
    <source>
        <dbReference type="ARBA" id="ARBA00022898"/>
    </source>
</evidence>
<organism evidence="7 8">
    <name type="scientific">Kaistia dalseonensis</name>
    <dbReference type="NCBI Taxonomy" id="410840"/>
    <lineage>
        <taxon>Bacteria</taxon>
        <taxon>Pseudomonadati</taxon>
        <taxon>Pseudomonadota</taxon>
        <taxon>Alphaproteobacteria</taxon>
        <taxon>Hyphomicrobiales</taxon>
        <taxon>Kaistiaceae</taxon>
        <taxon>Kaistia</taxon>
    </lineage>
</organism>
<keyword evidence="2" id="KW-0663">Pyridoxal phosphate</keyword>
<keyword evidence="8" id="KW-1185">Reference proteome</keyword>
<dbReference type="InterPro" id="IPR015421">
    <property type="entry name" value="PyrdxlP-dep_Trfase_major"/>
</dbReference>
<dbReference type="PROSITE" id="PS50949">
    <property type="entry name" value="HTH_GNTR"/>
    <property type="match status" value="1"/>
</dbReference>
<dbReference type="Pfam" id="PF00155">
    <property type="entry name" value="Aminotran_1_2"/>
    <property type="match status" value="1"/>
</dbReference>
<dbReference type="SMART" id="SM00345">
    <property type="entry name" value="HTH_GNTR"/>
    <property type="match status" value="1"/>
</dbReference>
<dbReference type="CDD" id="cd07377">
    <property type="entry name" value="WHTH_GntR"/>
    <property type="match status" value="1"/>
</dbReference>
<dbReference type="InterPro" id="IPR004839">
    <property type="entry name" value="Aminotransferase_I/II_large"/>
</dbReference>
<dbReference type="SUPFAM" id="SSF53383">
    <property type="entry name" value="PLP-dependent transferases"/>
    <property type="match status" value="1"/>
</dbReference>
<gene>
    <name evidence="7" type="ORF">QO014_002841</name>
</gene>
<dbReference type="GO" id="GO:0003677">
    <property type="term" value="F:DNA binding"/>
    <property type="evidence" value="ECO:0007669"/>
    <property type="project" value="UniProtKB-KW"/>
</dbReference>
<feature type="domain" description="HTH gntR-type" evidence="6">
    <location>
        <begin position="19"/>
        <end position="87"/>
    </location>
</feature>
<evidence type="ECO:0000256" key="1">
    <source>
        <dbReference type="ARBA" id="ARBA00005384"/>
    </source>
</evidence>
<evidence type="ECO:0000259" key="6">
    <source>
        <dbReference type="PROSITE" id="PS50949"/>
    </source>
</evidence>
<dbReference type="InterPro" id="IPR051446">
    <property type="entry name" value="HTH_trans_reg/aminotransferase"/>
</dbReference>
<dbReference type="PANTHER" id="PTHR46577:SF1">
    <property type="entry name" value="HTH-TYPE TRANSCRIPTIONAL REGULATORY PROTEIN GABR"/>
    <property type="match status" value="1"/>
</dbReference>
<dbReference type="InterPro" id="IPR036388">
    <property type="entry name" value="WH-like_DNA-bd_sf"/>
</dbReference>
<dbReference type="RefSeq" id="WP_266349915.1">
    <property type="nucleotide sequence ID" value="NZ_JAPKNG010000004.1"/>
</dbReference>
<evidence type="ECO:0000256" key="5">
    <source>
        <dbReference type="ARBA" id="ARBA00023163"/>
    </source>
</evidence>
<evidence type="ECO:0000313" key="7">
    <source>
        <dbReference type="EMBL" id="MDQ0438446.1"/>
    </source>
</evidence>
<evidence type="ECO:0000256" key="3">
    <source>
        <dbReference type="ARBA" id="ARBA00023015"/>
    </source>
</evidence>
<evidence type="ECO:0000313" key="8">
    <source>
        <dbReference type="Proteomes" id="UP001241603"/>
    </source>
</evidence>
<reference evidence="7 8" key="1">
    <citation type="submission" date="2023-07" db="EMBL/GenBank/DDBJ databases">
        <title>Genomic Encyclopedia of Type Strains, Phase IV (KMG-IV): sequencing the most valuable type-strain genomes for metagenomic binning, comparative biology and taxonomic classification.</title>
        <authorList>
            <person name="Goeker M."/>
        </authorList>
    </citation>
    <scope>NUCLEOTIDE SEQUENCE [LARGE SCALE GENOMIC DNA]</scope>
    <source>
        <strain evidence="7 8">B6-8</strain>
    </source>
</reference>
<keyword evidence="4 7" id="KW-0238">DNA-binding</keyword>
<protein>
    <submittedName>
        <fullName evidence="7">DNA-binding transcriptional MocR family regulator</fullName>
    </submittedName>
</protein>
<dbReference type="PANTHER" id="PTHR46577">
    <property type="entry name" value="HTH-TYPE TRANSCRIPTIONAL REGULATORY PROTEIN GABR"/>
    <property type="match status" value="1"/>
</dbReference>
<comment type="similarity">
    <text evidence="1">In the C-terminal section; belongs to the class-I pyridoxal-phosphate-dependent aminotransferase family.</text>
</comment>
<evidence type="ECO:0000256" key="4">
    <source>
        <dbReference type="ARBA" id="ARBA00023125"/>
    </source>
</evidence>
<keyword evidence="5" id="KW-0804">Transcription</keyword>
<dbReference type="Proteomes" id="UP001241603">
    <property type="component" value="Unassembled WGS sequence"/>
</dbReference>
<dbReference type="EMBL" id="JAUSVO010000004">
    <property type="protein sequence ID" value="MDQ0438446.1"/>
    <property type="molecule type" value="Genomic_DNA"/>
</dbReference>
<dbReference type="Pfam" id="PF00392">
    <property type="entry name" value="GntR"/>
    <property type="match status" value="1"/>
</dbReference>
<dbReference type="SUPFAM" id="SSF46785">
    <property type="entry name" value="Winged helix' DNA-binding domain"/>
    <property type="match status" value="1"/>
</dbReference>
<proteinExistence type="inferred from homology"/>
<dbReference type="InterPro" id="IPR000524">
    <property type="entry name" value="Tscrpt_reg_HTH_GntR"/>
</dbReference>
<dbReference type="InterPro" id="IPR036390">
    <property type="entry name" value="WH_DNA-bd_sf"/>
</dbReference>
<sequence length="465" mass="48908">MVHTETAANWLPAIDKAAGPVYLAIADALAADIASGRLQAGGRLPPQRTLADQLGIDFTTVSRAYAEARRRGLVDGRVGLGTFVRPRRAAITAEAASGLVDMSMNLPPRFDDPALFDRMWARIDDLKTDGGLDLLLRYQEAGGTGRDRAAGRLWLAPRFGEIAAERVLVAPGAQGALLAILGLLAAPGDTVCAEALAYPGFRALAAHLKIRLVGVAMDGEGILPDAFEAACIKATPKALYCNPTLHNPTTATMSLARREALVAIARRYGVPIIEDDAYGALPLSPVPPLASLAPELVYHVAGLAKSVSPALRIAYLALPDHRTAARVAAAIRATAAMASPLGAAIATNWIEDGTADMIRAAIRAETIARQALASEILPQESAIADPEGFHVWLRLPEPWTRGEFIARLRSAGIGVVGSDAFALTAPPEAVRLGLGVAASRESLRQSLRIVADLLDEPPALSSMVV</sequence>
<dbReference type="InterPro" id="IPR015424">
    <property type="entry name" value="PyrdxlP-dep_Trfase"/>
</dbReference>